<evidence type="ECO:0000256" key="5">
    <source>
        <dbReference type="ARBA" id="ARBA00022858"/>
    </source>
</evidence>
<dbReference type="OrthoDB" id="8911465at2759"/>
<dbReference type="InterPro" id="IPR000663">
    <property type="entry name" value="Natr_peptide"/>
</dbReference>
<organism evidence="9 10">
    <name type="scientific">Latimeria chalumnae</name>
    <name type="common">Coelacanth</name>
    <dbReference type="NCBI Taxonomy" id="7897"/>
    <lineage>
        <taxon>Eukaryota</taxon>
        <taxon>Metazoa</taxon>
        <taxon>Chordata</taxon>
        <taxon>Craniata</taxon>
        <taxon>Vertebrata</taxon>
        <taxon>Euteleostomi</taxon>
        <taxon>Coelacanthiformes</taxon>
        <taxon>Coelacanthidae</taxon>
        <taxon>Latimeria</taxon>
    </lineage>
</organism>
<dbReference type="Proteomes" id="UP000008672">
    <property type="component" value="Unassembled WGS sequence"/>
</dbReference>
<dbReference type="GO" id="GO:0007168">
    <property type="term" value="P:receptor guanylyl cyclase signaling pathway"/>
    <property type="evidence" value="ECO:0007669"/>
    <property type="project" value="TreeGrafter"/>
</dbReference>
<dbReference type="GeneTree" id="ENSGT00530000065390"/>
<feature type="compositionally biased region" description="Acidic residues" evidence="7">
    <location>
        <begin position="45"/>
        <end position="54"/>
    </location>
</feature>
<dbReference type="PROSITE" id="PS00263">
    <property type="entry name" value="NATRIURETIC_PEPTIDE"/>
    <property type="match status" value="1"/>
</dbReference>
<evidence type="ECO:0000256" key="2">
    <source>
        <dbReference type="ARBA" id="ARBA00009041"/>
    </source>
</evidence>
<dbReference type="GO" id="GO:0005179">
    <property type="term" value="F:hormone activity"/>
    <property type="evidence" value="ECO:0007669"/>
    <property type="project" value="InterPro"/>
</dbReference>
<dbReference type="GO" id="GO:0005576">
    <property type="term" value="C:extracellular region"/>
    <property type="evidence" value="ECO:0007669"/>
    <property type="project" value="UniProtKB-SubCell"/>
</dbReference>
<evidence type="ECO:0000313" key="9">
    <source>
        <dbReference type="Ensembl" id="ENSLACP00000009151.1"/>
    </source>
</evidence>
<accession>H3AHN0</accession>
<reference evidence="10" key="1">
    <citation type="submission" date="2011-08" db="EMBL/GenBank/DDBJ databases">
        <title>The draft genome of Latimeria chalumnae.</title>
        <authorList>
            <person name="Di Palma F."/>
            <person name="Alfoldi J."/>
            <person name="Johnson J."/>
            <person name="Berlin A."/>
            <person name="Gnerre S."/>
            <person name="Jaffe D."/>
            <person name="MacCallum I."/>
            <person name="Young S."/>
            <person name="Walker B.J."/>
            <person name="Lander E."/>
            <person name="Lindblad-Toh K."/>
        </authorList>
    </citation>
    <scope>NUCLEOTIDE SEQUENCE [LARGE SCALE GENOMIC DNA]</scope>
    <source>
        <strain evidence="10">Wild caught</strain>
    </source>
</reference>
<proteinExistence type="inferred from homology"/>
<dbReference type="KEGG" id="lcm:106703556"/>
<feature type="chain" id="PRO_5003580278" description="C-type natriuretic peptide 3" evidence="8">
    <location>
        <begin position="23"/>
        <end position="129"/>
    </location>
</feature>
<dbReference type="InterPro" id="IPR030480">
    <property type="entry name" value="Natr_peptide_CS"/>
</dbReference>
<dbReference type="Ensembl" id="ENSLACT00000009220.1">
    <property type="protein sequence ID" value="ENSLACP00000009151.1"/>
    <property type="gene ID" value="ENSLACG00000008078.1"/>
</dbReference>
<dbReference type="FunCoup" id="H3AHN0">
    <property type="interactions" value="372"/>
</dbReference>
<protein>
    <recommendedName>
        <fullName evidence="11">C-type natriuretic peptide 3</fullName>
    </recommendedName>
</protein>
<evidence type="ECO:0000313" key="10">
    <source>
        <dbReference type="Proteomes" id="UP000008672"/>
    </source>
</evidence>
<name>H3AHN0_LATCH</name>
<evidence type="ECO:0000256" key="1">
    <source>
        <dbReference type="ARBA" id="ARBA00004613"/>
    </source>
</evidence>
<evidence type="ECO:0000256" key="6">
    <source>
        <dbReference type="RuleBase" id="RU003686"/>
    </source>
</evidence>
<dbReference type="STRING" id="7897.ENSLACP00000009151"/>
<keyword evidence="3" id="KW-0964">Secreted</keyword>
<evidence type="ECO:0000256" key="8">
    <source>
        <dbReference type="SAM" id="SignalP"/>
    </source>
</evidence>
<keyword evidence="4" id="KW-0165">Cleavage on pair of basic residues</keyword>
<keyword evidence="10" id="KW-1185">Reference proteome</keyword>
<dbReference type="GO" id="GO:0097746">
    <property type="term" value="P:blood vessel diameter maintenance"/>
    <property type="evidence" value="ECO:0007669"/>
    <property type="project" value="UniProtKB-KW"/>
</dbReference>
<dbReference type="PANTHER" id="PTHR12167">
    <property type="entry name" value="C-TYPE NATRIURETIC PEPTIDE"/>
    <property type="match status" value="1"/>
</dbReference>
<evidence type="ECO:0000256" key="7">
    <source>
        <dbReference type="SAM" id="MobiDB-lite"/>
    </source>
</evidence>
<comment type="similarity">
    <text evidence="2 6">Belongs to the natriuretic peptide family.</text>
</comment>
<dbReference type="SMART" id="SM00183">
    <property type="entry name" value="NAT_PEP"/>
    <property type="match status" value="1"/>
</dbReference>
<comment type="subcellular location">
    <subcellularLocation>
        <location evidence="1 6">Secreted</location>
    </subcellularLocation>
</comment>
<dbReference type="eggNOG" id="ENOG502S7N9">
    <property type="taxonomic scope" value="Eukaryota"/>
</dbReference>
<dbReference type="GO" id="GO:0006182">
    <property type="term" value="P:cGMP biosynthetic process"/>
    <property type="evidence" value="ECO:0007669"/>
    <property type="project" value="TreeGrafter"/>
</dbReference>
<reference evidence="9" key="3">
    <citation type="submission" date="2025-09" db="UniProtKB">
        <authorList>
            <consortium name="Ensembl"/>
        </authorList>
    </citation>
    <scope>IDENTIFICATION</scope>
</reference>
<reference evidence="9" key="2">
    <citation type="submission" date="2025-08" db="UniProtKB">
        <authorList>
            <consortium name="Ensembl"/>
        </authorList>
    </citation>
    <scope>IDENTIFICATION</scope>
</reference>
<dbReference type="Pfam" id="PF00212">
    <property type="entry name" value="ANP"/>
    <property type="match status" value="1"/>
</dbReference>
<keyword evidence="8" id="KW-0732">Signal</keyword>
<dbReference type="HOGENOM" id="CLU_160791_0_0_1"/>
<dbReference type="AlphaFoldDB" id="H3AHN0"/>
<dbReference type="EMBL" id="AFYH01074410">
    <property type="status" value="NOT_ANNOTATED_CDS"/>
    <property type="molecule type" value="Genomic_DNA"/>
</dbReference>
<feature type="signal peptide" evidence="8">
    <location>
        <begin position="1"/>
        <end position="22"/>
    </location>
</feature>
<dbReference type="PANTHER" id="PTHR12167:SF5">
    <property type="entry name" value="C-TYPE NATRIURETIC PEPTIDE 3-LIKE PRECURSOR"/>
    <property type="match status" value="1"/>
</dbReference>
<dbReference type="InParanoid" id="H3AHN0"/>
<sequence>MNSKSVYYGFLLLFLIHDQIKAKPVSGLQSLTRLLRDELEQYPEAEEFDLEDEGTPQAGSYDQKDTELSWNRNSRELTEGQLPDNSLVRIFRNILNSSKRYRGRNKKGSSKGCFGVKLDRIGSLSDLGC</sequence>
<evidence type="ECO:0000256" key="3">
    <source>
        <dbReference type="ARBA" id="ARBA00022525"/>
    </source>
</evidence>
<feature type="region of interest" description="Disordered" evidence="7">
    <location>
        <begin position="45"/>
        <end position="70"/>
    </location>
</feature>
<evidence type="ECO:0008006" key="11">
    <source>
        <dbReference type="Google" id="ProtNLM"/>
    </source>
</evidence>
<dbReference type="OMA" id="WTRNTRD"/>
<evidence type="ECO:0000256" key="4">
    <source>
        <dbReference type="ARBA" id="ARBA00022685"/>
    </source>
</evidence>
<keyword evidence="5 6" id="KW-0838">Vasoactive</keyword>